<evidence type="ECO:0000313" key="3">
    <source>
        <dbReference type="Proteomes" id="UP000016160"/>
    </source>
</evidence>
<gene>
    <name evidence="2" type="ORF">BN863_15770</name>
</gene>
<dbReference type="STRING" id="1347342.BN863_15770"/>
<organism evidence="2 3">
    <name type="scientific">Formosa agariphila (strain DSM 15362 / KCTC 12365 / LMG 23005 / KMM 3901 / M-2Alg 35-1)</name>
    <dbReference type="NCBI Taxonomy" id="1347342"/>
    <lineage>
        <taxon>Bacteria</taxon>
        <taxon>Pseudomonadati</taxon>
        <taxon>Bacteroidota</taxon>
        <taxon>Flavobacteriia</taxon>
        <taxon>Flavobacteriales</taxon>
        <taxon>Flavobacteriaceae</taxon>
        <taxon>Formosa</taxon>
    </lineage>
</organism>
<proteinExistence type="predicted"/>
<reference evidence="2 3" key="1">
    <citation type="journal article" date="2013" name="Appl. Environ. Microbiol.">
        <title>The genome of the alga-associated marine flavobacterium Formosa agariphila KMM 3901T reveals a broad potential for degradation of algal polysaccharides.</title>
        <authorList>
            <person name="Mann A.J."/>
            <person name="Hahnke R.L."/>
            <person name="Huang S."/>
            <person name="Werner J."/>
            <person name="Xing P."/>
            <person name="Barbeyron T."/>
            <person name="Huettel B."/>
            <person name="Stueber K."/>
            <person name="Reinhardt R."/>
            <person name="Harder J."/>
            <person name="Gloeckner F.O."/>
            <person name="Amann R.I."/>
            <person name="Teeling H."/>
        </authorList>
    </citation>
    <scope>NUCLEOTIDE SEQUENCE [LARGE SCALE GENOMIC DNA]</scope>
    <source>
        <strain evidence="3">DSM 15362 / KCTC 12365 / LMG 23005 / KMM 3901</strain>
    </source>
</reference>
<dbReference type="InterPro" id="IPR011856">
    <property type="entry name" value="tRNA_endonuc-like_dom_sf"/>
</dbReference>
<dbReference type="Gene3D" id="3.40.50.450">
    <property type="match status" value="1"/>
</dbReference>
<dbReference type="RefSeq" id="WP_051774615.1">
    <property type="nucleotide sequence ID" value="NZ_HG315671.1"/>
</dbReference>
<dbReference type="AlphaFoldDB" id="T2KMT7"/>
<feature type="domain" description="Restriction endonuclease type IV Mrr" evidence="1">
    <location>
        <begin position="7"/>
        <end position="102"/>
    </location>
</feature>
<dbReference type="PATRIC" id="fig|1347342.6.peg.1584"/>
<dbReference type="SUPFAM" id="SSF52980">
    <property type="entry name" value="Restriction endonuclease-like"/>
    <property type="match status" value="1"/>
</dbReference>
<dbReference type="Gene3D" id="3.40.1350.10">
    <property type="match status" value="1"/>
</dbReference>
<name>T2KMT7_FORAG</name>
<protein>
    <recommendedName>
        <fullName evidence="1">Restriction endonuclease type IV Mrr domain-containing protein</fullName>
    </recommendedName>
</protein>
<dbReference type="InterPro" id="IPR007560">
    <property type="entry name" value="Restrct_endonuc_IV_Mrr"/>
</dbReference>
<keyword evidence="3" id="KW-1185">Reference proteome</keyword>
<dbReference type="eggNOG" id="ENOG502ZD4E">
    <property type="taxonomic scope" value="Bacteria"/>
</dbReference>
<dbReference type="GO" id="GO:0003677">
    <property type="term" value="F:DNA binding"/>
    <property type="evidence" value="ECO:0007669"/>
    <property type="project" value="InterPro"/>
</dbReference>
<dbReference type="GO" id="GO:0009307">
    <property type="term" value="P:DNA restriction-modification system"/>
    <property type="evidence" value="ECO:0007669"/>
    <property type="project" value="InterPro"/>
</dbReference>
<dbReference type="GO" id="GO:0004519">
    <property type="term" value="F:endonuclease activity"/>
    <property type="evidence" value="ECO:0007669"/>
    <property type="project" value="InterPro"/>
</dbReference>
<dbReference type="Proteomes" id="UP000016160">
    <property type="component" value="Chromosome"/>
</dbReference>
<dbReference type="HOGENOM" id="CLU_791678_0_0_10"/>
<evidence type="ECO:0000313" key="2">
    <source>
        <dbReference type="EMBL" id="CDF79289.1"/>
    </source>
</evidence>
<evidence type="ECO:0000259" key="1">
    <source>
        <dbReference type="Pfam" id="PF04471"/>
    </source>
</evidence>
<sequence>MTIDWSRISPDRFEQLCTDIIRSEGFYNIRRMGGSGDRGRDIIAQKQTQLFFGSKETQNWIVQCKRLVKTNLSIDDLSSELNKVRMHQIDYYLVILSNTLKPNLVDWIDGISKDYPFKIIINDIDWLESQLKREPSLYKHYFENDDRNEQIYSLKNSTDLQIYTAGKMPSIALRGQITKWRNDLEISSSKLKNKIGFYHPEFAGCDHTGIYLSETVQSDFRMISQSNLLIAYLEDNEQFGTISEIMIAYSMNKQIAIFIDEKIKKEITVPELESEHSVNPEYYEQVYEKVFKTNHSCPCDLMNELQPIHLNEYWFMIEFLRLRQPDTFIKMTNSENLNKDIIGYLKEFEK</sequence>
<dbReference type="OrthoDB" id="9806903at2"/>
<dbReference type="InterPro" id="IPR011335">
    <property type="entry name" value="Restrct_endonuc-II-like"/>
</dbReference>
<dbReference type="EMBL" id="HG315671">
    <property type="protein sequence ID" value="CDF79289.1"/>
    <property type="molecule type" value="Genomic_DNA"/>
</dbReference>
<accession>T2KMT7</accession>
<dbReference type="Pfam" id="PF04471">
    <property type="entry name" value="Mrr_cat"/>
    <property type="match status" value="1"/>
</dbReference>